<evidence type="ECO:0000313" key="4">
    <source>
        <dbReference type="Proteomes" id="UP001271007"/>
    </source>
</evidence>
<reference evidence="3" key="1">
    <citation type="submission" date="2023-04" db="EMBL/GenBank/DDBJ databases">
        <title>Black Yeasts Isolated from many extreme environments.</title>
        <authorList>
            <person name="Coleine C."/>
            <person name="Stajich J.E."/>
            <person name="Selbmann L."/>
        </authorList>
    </citation>
    <scope>NUCLEOTIDE SEQUENCE</scope>
    <source>
        <strain evidence="3">CCFEE 5312</strain>
    </source>
</reference>
<dbReference type="Proteomes" id="UP001271007">
    <property type="component" value="Unassembled WGS sequence"/>
</dbReference>
<dbReference type="Pfam" id="PF08101">
    <property type="entry name" value="Msb1-Mug8_dom"/>
    <property type="match status" value="1"/>
</dbReference>
<feature type="compositionally biased region" description="Pro residues" evidence="1">
    <location>
        <begin position="728"/>
        <end position="737"/>
    </location>
</feature>
<feature type="compositionally biased region" description="Basic and acidic residues" evidence="1">
    <location>
        <begin position="399"/>
        <end position="410"/>
    </location>
</feature>
<feature type="compositionally biased region" description="Polar residues" evidence="1">
    <location>
        <begin position="556"/>
        <end position="577"/>
    </location>
</feature>
<dbReference type="EMBL" id="JAWDJX010000012">
    <property type="protein sequence ID" value="KAK3054472.1"/>
    <property type="molecule type" value="Genomic_DNA"/>
</dbReference>
<feature type="compositionally biased region" description="Low complexity" evidence="1">
    <location>
        <begin position="579"/>
        <end position="594"/>
    </location>
</feature>
<feature type="domain" description="Meiotically up-regulated protein Msb1/Mug8" evidence="2">
    <location>
        <begin position="47"/>
        <end position="520"/>
    </location>
</feature>
<feature type="region of interest" description="Disordered" evidence="1">
    <location>
        <begin position="1"/>
        <end position="43"/>
    </location>
</feature>
<protein>
    <submittedName>
        <fullName evidence="3">Multicopy suppressor of a budding defect</fullName>
    </submittedName>
</protein>
<feature type="compositionally biased region" description="Basic and acidic residues" evidence="1">
    <location>
        <begin position="1030"/>
        <end position="1052"/>
    </location>
</feature>
<evidence type="ECO:0000259" key="2">
    <source>
        <dbReference type="Pfam" id="PF08101"/>
    </source>
</evidence>
<gene>
    <name evidence="3" type="primary">MSB1</name>
    <name evidence="3" type="ORF">LTR09_004741</name>
</gene>
<feature type="region of interest" description="Disordered" evidence="1">
    <location>
        <begin position="376"/>
        <end position="412"/>
    </location>
</feature>
<feature type="compositionally biased region" description="Polar residues" evidence="1">
    <location>
        <begin position="931"/>
        <end position="940"/>
    </location>
</feature>
<feature type="compositionally biased region" description="Acidic residues" evidence="1">
    <location>
        <begin position="1010"/>
        <end position="1026"/>
    </location>
</feature>
<sequence length="1102" mass="120392">MPGFLSRLKNKGSQPSSKGKGTSNLTNGHAAESHKPRWQAQWTSKTVVPEEVEELIHLCTAEMKSRAEALDAPFLLLPFRPATDASGARSFIRNFYKSNAEGSHEYRGSHLQHQLRLTEPIVLCSIMKWCWSRMPDGVVGWSVYEGFQIGERESNLARNAFDTFIPMSAESTARRNIIVDFFDLLAAVAAHGKTNGMAGRKLSRLAGWWAFNHSDDGKGFEGGYKSWAMAADATSHLFFAYLRTLSPEANPAMSLIERIPRSLQALLASTEYPPETPTLMQTPTSRVVMLVDSVSPTPFALLRRAKNFAYRDADKVLREFSEFQDPVDALTEECKRVLYAISSTNSSAARSRHGKLTRSDESWSAFSNLGFGDMDEKALQKTPNGMNGANGHSQGGLRSEPRSRNADHARPMTPSWADFLSSGFAEDEQKTPTLLMPPNQVLPPLGSRAQTPSYIPGNDENVSEGELAAIVDINLDDAFWWVWMISLANEEPAERKAVFGRCAVIETSIMHGRWLVMEEQVKGASPDPENGAYIAPKKSFFSFTKRGRLGRKKSTNARPPQTSEPERLTSATPSRTSLAPAQQSKIKQAAAALKNQEAKDEDAATRRGRNDDPYSSKTNSTLTMGLQTEAGPAMKWMGAYDKHTLRAQYLGDTYAGTGASREDLLFRQPSSSNVNGDAASVITSPAPALSPDADTFQASRSERELPAVPSMERTITSTTTPQEEQPAAPLPPLPPASPELTALPVPAQTTQREAENVPIPEVASPTAMDKEMGAEPSSSSTRNRVSRKPVSQAHPAYRPRSNDQPASPQTPTSPTQSVAAIAAARAMKTSPESQKSGTIKPKKQGAPAGSSGLKKMFGRSKKDTTNRQSMDVSQSNGLAPPDQEPLRRLSLIRKKHSQVPTAKESRTDLPSAGASELEAVPIMPASHGKYDNSSTAISTTESHEQRHADQEFARFDQGPVDMPMATPQTSQPEIMAPQAQRVISPRMDYHAGPESGYEAFETPMEQPDPIVDDTDAQSEATMEEPAEPTAQEKDRWATIRENAARRAQRASEEQSMQSRPSQSARTEDGETSGEETIESRVARIKARVAELTGGMDSPKNRA</sequence>
<dbReference type="InterPro" id="IPR012965">
    <property type="entry name" value="Msb1/Mug8_dom"/>
</dbReference>
<organism evidence="3 4">
    <name type="scientific">Extremus antarcticus</name>
    <dbReference type="NCBI Taxonomy" id="702011"/>
    <lineage>
        <taxon>Eukaryota</taxon>
        <taxon>Fungi</taxon>
        <taxon>Dikarya</taxon>
        <taxon>Ascomycota</taxon>
        <taxon>Pezizomycotina</taxon>
        <taxon>Dothideomycetes</taxon>
        <taxon>Dothideomycetidae</taxon>
        <taxon>Mycosphaerellales</taxon>
        <taxon>Extremaceae</taxon>
        <taxon>Extremus</taxon>
    </lineage>
</organism>
<feature type="compositionally biased region" description="Basic and acidic residues" evidence="1">
    <location>
        <begin position="941"/>
        <end position="954"/>
    </location>
</feature>
<feature type="compositionally biased region" description="Polar residues" evidence="1">
    <location>
        <begin position="866"/>
        <end position="877"/>
    </location>
</feature>
<feature type="compositionally biased region" description="Basic and acidic residues" evidence="1">
    <location>
        <begin position="596"/>
        <end position="614"/>
    </location>
</feature>
<dbReference type="PANTHER" id="PTHR28093">
    <property type="entry name" value="MORPHOGENESIS-RELATED PROTEIN MSB1"/>
    <property type="match status" value="1"/>
</dbReference>
<keyword evidence="4" id="KW-1185">Reference proteome</keyword>
<feature type="region of interest" description="Disordered" evidence="1">
    <location>
        <begin position="988"/>
        <end position="1083"/>
    </location>
</feature>
<feature type="compositionally biased region" description="Low complexity" evidence="1">
    <location>
        <begin position="804"/>
        <end position="817"/>
    </location>
</feature>
<evidence type="ECO:0000313" key="3">
    <source>
        <dbReference type="EMBL" id="KAK3054472.1"/>
    </source>
</evidence>
<comment type="caution">
    <text evidence="3">The sequence shown here is derived from an EMBL/GenBank/DDBJ whole genome shotgun (WGS) entry which is preliminary data.</text>
</comment>
<feature type="compositionally biased region" description="Polar residues" evidence="1">
    <location>
        <begin position="615"/>
        <end position="624"/>
    </location>
</feature>
<dbReference type="AlphaFoldDB" id="A0AAJ0DQT2"/>
<proteinExistence type="predicted"/>
<feature type="region of interest" description="Disordered" evidence="1">
    <location>
        <begin position="548"/>
        <end position="624"/>
    </location>
</feature>
<dbReference type="InterPro" id="IPR037508">
    <property type="entry name" value="Msb1/Mug8"/>
</dbReference>
<accession>A0AAJ0DQT2</accession>
<dbReference type="PANTHER" id="PTHR28093:SF1">
    <property type="entry name" value="MORPHOGENESIS-RELATED PROTEIN MSB1"/>
    <property type="match status" value="1"/>
</dbReference>
<evidence type="ECO:0000256" key="1">
    <source>
        <dbReference type="SAM" id="MobiDB-lite"/>
    </source>
</evidence>
<feature type="compositionally biased region" description="Polar residues" evidence="1">
    <location>
        <begin position="381"/>
        <end position="392"/>
    </location>
</feature>
<feature type="compositionally biased region" description="Polar residues" evidence="1">
    <location>
        <begin position="11"/>
        <end position="27"/>
    </location>
</feature>
<feature type="region of interest" description="Disordered" evidence="1">
    <location>
        <begin position="668"/>
        <end position="974"/>
    </location>
</feature>
<name>A0AAJ0DQT2_9PEZI</name>